<dbReference type="SUPFAM" id="SSF51905">
    <property type="entry name" value="FAD/NAD(P)-binding domain"/>
    <property type="match status" value="1"/>
</dbReference>
<keyword evidence="2" id="KW-0560">Oxidoreductase</keyword>
<dbReference type="GO" id="GO:0004497">
    <property type="term" value="F:monooxygenase activity"/>
    <property type="evidence" value="ECO:0007669"/>
    <property type="project" value="UniProtKB-KW"/>
</dbReference>
<keyword evidence="3" id="KW-1185">Reference proteome</keyword>
<comment type="caution">
    <text evidence="2">The sequence shown here is derived from an EMBL/GenBank/DDBJ whole genome shotgun (WGS) entry which is preliminary data.</text>
</comment>
<name>A0ABT9B7Z2_9BACT</name>
<dbReference type="Proteomes" id="UP001176429">
    <property type="component" value="Unassembled WGS sequence"/>
</dbReference>
<sequence length="405" mass="43424">MPASRTHPILIAGASIAGPTLAYWLTTYGFRVVVVERAPALRLGGQNIDINGPGRKVVRLMGVEDRIRAANTGELGLQFIGPQGEVAAAFPKDGEVSGTRELEILRGDLVDILYNHTRQDVEYRFGDSIAGLAQQADGVAVTFASGRTEAFQLVVAADGVRSGTRRLAFGNEPQFKYLGLYTAYLTIARQPTDTAWWRWYTAPASRVLMLRPDNHGTTRASVAFLESQAAYENCSPAEQKAVLQAKLAGAGWEADRIRRAIDEGADVYFDQVGQIIAPRWSAGRVALVGDAAYCPSPLTGKGTTLALVGAYVLAGELARHARPEDAFAAYEQKLRPYVTKVQQLPPGVPGLAYPSSKLGVTVLNTLAGAFASGPVQKIVGLFSSRAADAEEDDFTLPDYSLPAEA</sequence>
<dbReference type="InterPro" id="IPR002938">
    <property type="entry name" value="FAD-bd"/>
</dbReference>
<dbReference type="InterPro" id="IPR036188">
    <property type="entry name" value="FAD/NAD-bd_sf"/>
</dbReference>
<gene>
    <name evidence="2" type="ORF">Q5H93_06630</name>
</gene>
<dbReference type="EMBL" id="JAUQSY010000003">
    <property type="protein sequence ID" value="MDO7874402.1"/>
    <property type="molecule type" value="Genomic_DNA"/>
</dbReference>
<dbReference type="PANTHER" id="PTHR46865:SF2">
    <property type="entry name" value="MONOOXYGENASE"/>
    <property type="match status" value="1"/>
</dbReference>
<evidence type="ECO:0000259" key="1">
    <source>
        <dbReference type="Pfam" id="PF01494"/>
    </source>
</evidence>
<dbReference type="Gene3D" id="3.50.50.60">
    <property type="entry name" value="FAD/NAD(P)-binding domain"/>
    <property type="match status" value="1"/>
</dbReference>
<evidence type="ECO:0000313" key="2">
    <source>
        <dbReference type="EMBL" id="MDO7874402.1"/>
    </source>
</evidence>
<dbReference type="Gene3D" id="3.30.9.10">
    <property type="entry name" value="D-Amino Acid Oxidase, subunit A, domain 2"/>
    <property type="match status" value="1"/>
</dbReference>
<dbReference type="RefSeq" id="WP_305005714.1">
    <property type="nucleotide sequence ID" value="NZ_JAUQSY010000003.1"/>
</dbReference>
<dbReference type="PANTHER" id="PTHR46865">
    <property type="entry name" value="OXIDOREDUCTASE-RELATED"/>
    <property type="match status" value="1"/>
</dbReference>
<dbReference type="InterPro" id="IPR051704">
    <property type="entry name" value="FAD_aromatic-hydroxylase"/>
</dbReference>
<protein>
    <submittedName>
        <fullName evidence="2">FAD-dependent monooxygenase</fullName>
    </submittedName>
</protein>
<feature type="domain" description="FAD-binding" evidence="1">
    <location>
        <begin position="8"/>
        <end position="342"/>
    </location>
</feature>
<accession>A0ABT9B7Z2</accession>
<evidence type="ECO:0000313" key="3">
    <source>
        <dbReference type="Proteomes" id="UP001176429"/>
    </source>
</evidence>
<proteinExistence type="predicted"/>
<reference evidence="2" key="1">
    <citation type="submission" date="2023-07" db="EMBL/GenBank/DDBJ databases">
        <authorList>
            <person name="Kim M.K."/>
        </authorList>
    </citation>
    <scope>NUCLEOTIDE SEQUENCE</scope>
    <source>
        <strain evidence="2">ASUV-10-1</strain>
    </source>
</reference>
<dbReference type="Pfam" id="PF01494">
    <property type="entry name" value="FAD_binding_3"/>
    <property type="match status" value="1"/>
</dbReference>
<organism evidence="2 3">
    <name type="scientific">Hymenobacter aranciens</name>
    <dbReference type="NCBI Taxonomy" id="3063996"/>
    <lineage>
        <taxon>Bacteria</taxon>
        <taxon>Pseudomonadati</taxon>
        <taxon>Bacteroidota</taxon>
        <taxon>Cytophagia</taxon>
        <taxon>Cytophagales</taxon>
        <taxon>Hymenobacteraceae</taxon>
        <taxon>Hymenobacter</taxon>
    </lineage>
</organism>
<keyword evidence="2" id="KW-0503">Monooxygenase</keyword>
<dbReference type="PRINTS" id="PR00420">
    <property type="entry name" value="RNGMNOXGNASE"/>
</dbReference>